<comment type="caution">
    <text evidence="2">The sequence shown here is derived from an EMBL/GenBank/DDBJ whole genome shotgun (WGS) entry which is preliminary data.</text>
</comment>
<evidence type="ECO:0000313" key="3">
    <source>
        <dbReference type="Proteomes" id="UP000325313"/>
    </source>
</evidence>
<organism evidence="2 3">
    <name type="scientific">Puccinia graminis f. sp. tritici</name>
    <dbReference type="NCBI Taxonomy" id="56615"/>
    <lineage>
        <taxon>Eukaryota</taxon>
        <taxon>Fungi</taxon>
        <taxon>Dikarya</taxon>
        <taxon>Basidiomycota</taxon>
        <taxon>Pucciniomycotina</taxon>
        <taxon>Pucciniomycetes</taxon>
        <taxon>Pucciniales</taxon>
        <taxon>Pucciniaceae</taxon>
        <taxon>Puccinia</taxon>
    </lineage>
</organism>
<feature type="non-terminal residue" evidence="2">
    <location>
        <position position="119"/>
    </location>
</feature>
<sequence length="119" mass="13693">MAHNPRIHGVSTKTIKEALQHSTNITRTNHTHPIHPHTQSQNKPPGQSRTIVESRFRQKDVKQSTNTALAARQYIRIGDQQPIELRAQSFRDPLIQARTICLSYPNAIHFFRNRILSKP</sequence>
<gene>
    <name evidence="2" type="ORF">PGTUg99_004910</name>
</gene>
<dbReference type="Proteomes" id="UP000325313">
    <property type="component" value="Unassembled WGS sequence"/>
</dbReference>
<dbReference type="EMBL" id="VDEP01000089">
    <property type="protein sequence ID" value="KAA1132227.1"/>
    <property type="molecule type" value="Genomic_DNA"/>
</dbReference>
<reference evidence="2 3" key="1">
    <citation type="submission" date="2019-05" db="EMBL/GenBank/DDBJ databases">
        <title>Emergence of the Ug99 lineage of the wheat stem rust pathogen through somatic hybridization.</title>
        <authorList>
            <person name="Li F."/>
            <person name="Upadhyaya N.M."/>
            <person name="Sperschneider J."/>
            <person name="Matny O."/>
            <person name="Nguyen-Phuc H."/>
            <person name="Mago R."/>
            <person name="Raley C."/>
            <person name="Miller M.E."/>
            <person name="Silverstein K.A.T."/>
            <person name="Henningsen E."/>
            <person name="Hirsch C.D."/>
            <person name="Visser B."/>
            <person name="Pretorius Z.A."/>
            <person name="Steffenson B.J."/>
            <person name="Schwessinger B."/>
            <person name="Dodds P.N."/>
            <person name="Figueroa M."/>
        </authorList>
    </citation>
    <scope>NUCLEOTIDE SEQUENCE [LARGE SCALE GENOMIC DNA]</scope>
    <source>
        <strain evidence="2 3">Ug99</strain>
    </source>
</reference>
<evidence type="ECO:0000313" key="2">
    <source>
        <dbReference type="EMBL" id="KAA1132227.1"/>
    </source>
</evidence>
<dbReference type="AlphaFoldDB" id="A0A5B0S2U9"/>
<protein>
    <submittedName>
        <fullName evidence="2">Uncharacterized protein</fullName>
    </submittedName>
</protein>
<name>A0A5B0S2U9_PUCGR</name>
<evidence type="ECO:0000256" key="1">
    <source>
        <dbReference type="SAM" id="MobiDB-lite"/>
    </source>
</evidence>
<accession>A0A5B0S2U9</accession>
<feature type="compositionally biased region" description="Polar residues" evidence="1">
    <location>
        <begin position="37"/>
        <end position="49"/>
    </location>
</feature>
<feature type="region of interest" description="Disordered" evidence="1">
    <location>
        <begin position="21"/>
        <end position="49"/>
    </location>
</feature>
<proteinExistence type="predicted"/>